<dbReference type="Proteomes" id="UP001152747">
    <property type="component" value="Unassembled WGS sequence"/>
</dbReference>
<protein>
    <submittedName>
        <fullName evidence="2">Uncharacterized protein</fullName>
    </submittedName>
</protein>
<reference evidence="2" key="1">
    <citation type="submission" date="2022-11" db="EMBL/GenBank/DDBJ databases">
        <authorList>
            <person name="Kikuchi T."/>
        </authorList>
    </citation>
    <scope>NUCLEOTIDE SEQUENCE</scope>
    <source>
        <strain evidence="2">PS1010</strain>
    </source>
</reference>
<organism evidence="2 3">
    <name type="scientific">Caenorhabditis angaria</name>
    <dbReference type="NCBI Taxonomy" id="860376"/>
    <lineage>
        <taxon>Eukaryota</taxon>
        <taxon>Metazoa</taxon>
        <taxon>Ecdysozoa</taxon>
        <taxon>Nematoda</taxon>
        <taxon>Chromadorea</taxon>
        <taxon>Rhabditida</taxon>
        <taxon>Rhabditina</taxon>
        <taxon>Rhabditomorpha</taxon>
        <taxon>Rhabditoidea</taxon>
        <taxon>Rhabditidae</taxon>
        <taxon>Peloderinae</taxon>
        <taxon>Caenorhabditis</taxon>
    </lineage>
</organism>
<proteinExistence type="predicted"/>
<comment type="caution">
    <text evidence="2">The sequence shown here is derived from an EMBL/GenBank/DDBJ whole genome shotgun (WGS) entry which is preliminary data.</text>
</comment>
<evidence type="ECO:0000313" key="2">
    <source>
        <dbReference type="EMBL" id="CAI5450283.1"/>
    </source>
</evidence>
<feature type="chain" id="PRO_5040462837" evidence="1">
    <location>
        <begin position="19"/>
        <end position="154"/>
    </location>
</feature>
<evidence type="ECO:0000313" key="3">
    <source>
        <dbReference type="Proteomes" id="UP001152747"/>
    </source>
</evidence>
<accession>A0A9P1IVR9</accession>
<name>A0A9P1IVR9_9PELO</name>
<keyword evidence="1" id="KW-0732">Signal</keyword>
<evidence type="ECO:0000256" key="1">
    <source>
        <dbReference type="SAM" id="SignalP"/>
    </source>
</evidence>
<dbReference type="EMBL" id="CANHGI010000005">
    <property type="protein sequence ID" value="CAI5450283.1"/>
    <property type="molecule type" value="Genomic_DNA"/>
</dbReference>
<gene>
    <name evidence="2" type="ORF">CAMP_LOCUS12920</name>
</gene>
<dbReference type="AlphaFoldDB" id="A0A9P1IVR9"/>
<sequence>MSTLLAFVLVALVASMEAKVFRCPFRHAHHSRRNCERSDDFRKFVEEHPEEKNRRPDIHPHTEDIYEQEQLKYCCYEEQCLEECGYNINELYKNNYAKYIPENPAKLIEADEYKQFFNYIDPTEFTMLATADARIAEILDFKFLKPFERKLRTD</sequence>
<keyword evidence="3" id="KW-1185">Reference proteome</keyword>
<feature type="signal peptide" evidence="1">
    <location>
        <begin position="1"/>
        <end position="18"/>
    </location>
</feature>